<evidence type="ECO:0000313" key="1">
    <source>
        <dbReference type="EMBL" id="GIY08763.1"/>
    </source>
</evidence>
<accession>A0AAV4QMP6</accession>
<name>A0AAV4QMP6_CAEEX</name>
<comment type="caution">
    <text evidence="1">The sequence shown here is derived from an EMBL/GenBank/DDBJ whole genome shotgun (WGS) entry which is preliminary data.</text>
</comment>
<reference evidence="1 2" key="1">
    <citation type="submission" date="2021-06" db="EMBL/GenBank/DDBJ databases">
        <title>Caerostris extrusa draft genome.</title>
        <authorList>
            <person name="Kono N."/>
            <person name="Arakawa K."/>
        </authorList>
    </citation>
    <scope>NUCLEOTIDE SEQUENCE [LARGE SCALE GENOMIC DNA]</scope>
</reference>
<gene>
    <name evidence="1" type="ORF">CEXT_276711</name>
</gene>
<dbReference type="EMBL" id="BPLR01006287">
    <property type="protein sequence ID" value="GIY08763.1"/>
    <property type="molecule type" value="Genomic_DNA"/>
</dbReference>
<dbReference type="AlphaFoldDB" id="A0AAV4QMP6"/>
<evidence type="ECO:0000313" key="2">
    <source>
        <dbReference type="Proteomes" id="UP001054945"/>
    </source>
</evidence>
<proteinExistence type="predicted"/>
<protein>
    <submittedName>
        <fullName evidence="1">Uncharacterized protein</fullName>
    </submittedName>
</protein>
<dbReference type="Proteomes" id="UP001054945">
    <property type="component" value="Unassembled WGS sequence"/>
</dbReference>
<sequence>MGHQDCGSSKLMTTLEWDTKAVDHLREDKRNGAFLRISGQHKNYYNFLEHQKRFVRLLNTFQNCNA</sequence>
<keyword evidence="2" id="KW-1185">Reference proteome</keyword>
<organism evidence="1 2">
    <name type="scientific">Caerostris extrusa</name>
    <name type="common">Bark spider</name>
    <name type="synonym">Caerostris bankana</name>
    <dbReference type="NCBI Taxonomy" id="172846"/>
    <lineage>
        <taxon>Eukaryota</taxon>
        <taxon>Metazoa</taxon>
        <taxon>Ecdysozoa</taxon>
        <taxon>Arthropoda</taxon>
        <taxon>Chelicerata</taxon>
        <taxon>Arachnida</taxon>
        <taxon>Araneae</taxon>
        <taxon>Araneomorphae</taxon>
        <taxon>Entelegynae</taxon>
        <taxon>Araneoidea</taxon>
        <taxon>Araneidae</taxon>
        <taxon>Caerostris</taxon>
    </lineage>
</organism>